<sequence length="175" mass="19161">MFFEHSTMLASSSTSLSNADCPAAPSCQSSTSGGSDRCLSRNNNNNNEDLSAEERLVLAQLDSAMLTARRHSQQQSQNSECNHPDEEVDVDSTLIVELDARTRHQLEEAGHRRLRRSRSVTRSLLTLFLSQVSVAADGTEGPASVHPVTPDEGSEQSGAAESFRVVQYDCQEFNF</sequence>
<dbReference type="AlphaFoldDB" id="A0A267G8X9"/>
<evidence type="ECO:0000313" key="2">
    <source>
        <dbReference type="EMBL" id="PAA82471.1"/>
    </source>
</evidence>
<gene>
    <name evidence="2" type="ORF">BOX15_Mlig005477g1</name>
</gene>
<feature type="region of interest" description="Disordered" evidence="1">
    <location>
        <begin position="13"/>
        <end position="50"/>
    </location>
</feature>
<evidence type="ECO:0000313" key="3">
    <source>
        <dbReference type="Proteomes" id="UP000215902"/>
    </source>
</evidence>
<reference evidence="2 3" key="1">
    <citation type="submission" date="2017-06" db="EMBL/GenBank/DDBJ databases">
        <title>A platform for efficient transgenesis in Macrostomum lignano, a flatworm model organism for stem cell research.</title>
        <authorList>
            <person name="Berezikov E."/>
        </authorList>
    </citation>
    <scope>NUCLEOTIDE SEQUENCE [LARGE SCALE GENOMIC DNA]</scope>
    <source>
        <strain evidence="2">DV1</strain>
        <tissue evidence="2">Whole organism</tissue>
    </source>
</reference>
<accession>A0A267G8X9</accession>
<proteinExistence type="predicted"/>
<name>A0A267G8X9_9PLAT</name>
<keyword evidence="3" id="KW-1185">Reference proteome</keyword>
<feature type="region of interest" description="Disordered" evidence="1">
    <location>
        <begin position="67"/>
        <end position="87"/>
    </location>
</feature>
<evidence type="ECO:0000256" key="1">
    <source>
        <dbReference type="SAM" id="MobiDB-lite"/>
    </source>
</evidence>
<feature type="region of interest" description="Disordered" evidence="1">
    <location>
        <begin position="138"/>
        <end position="161"/>
    </location>
</feature>
<dbReference type="EMBL" id="NIVC01000469">
    <property type="protein sequence ID" value="PAA82471.1"/>
    <property type="molecule type" value="Genomic_DNA"/>
</dbReference>
<dbReference type="Proteomes" id="UP000215902">
    <property type="component" value="Unassembled WGS sequence"/>
</dbReference>
<protein>
    <submittedName>
        <fullName evidence="2">Uncharacterized protein</fullName>
    </submittedName>
</protein>
<organism evidence="2 3">
    <name type="scientific">Macrostomum lignano</name>
    <dbReference type="NCBI Taxonomy" id="282301"/>
    <lineage>
        <taxon>Eukaryota</taxon>
        <taxon>Metazoa</taxon>
        <taxon>Spiralia</taxon>
        <taxon>Lophotrochozoa</taxon>
        <taxon>Platyhelminthes</taxon>
        <taxon>Rhabditophora</taxon>
        <taxon>Macrostomorpha</taxon>
        <taxon>Macrostomida</taxon>
        <taxon>Macrostomidae</taxon>
        <taxon>Macrostomum</taxon>
    </lineage>
</organism>
<comment type="caution">
    <text evidence="2">The sequence shown here is derived from an EMBL/GenBank/DDBJ whole genome shotgun (WGS) entry which is preliminary data.</text>
</comment>